<keyword evidence="2 6" id="KW-0812">Transmembrane</keyword>
<sequence>MADPAAEETVPAPPPTPAVDPAEGASDAPQPVELPADTAAASPEKVSSPPPEPAPAVRSRGFRLLGEDTSVHKALGGGKTADVLLWKDKKTSAVVIGGATVIWILFEVLDYHLLTLLSHVMIGALAILFLWSKATTFIKKSPPDIPVVQIPEDVAVNVSRALRSDINRALHLFREIALGHDLKKFLGVIVALWVLSEVGSCCDFLTLIYVAVLMLHTVPILYDKYQDKVDHFAGRAHSEACKHYEVLDAKVSVIKHDKPLFMIFVLFDLPHPRWRVRRKPPEPAIDAYDGDSNNGGGYGDSHNGGGYGDGSTVGGYGADNTGGVYGGGGTRPLYWAEHRFGAGISTRDFLAQPLYPSREGGHTSFTFGGFGKGSSSSQNPSQLEFGALDLNSAYEWSAMHGYQDLRSGGREGSQCPLGLHVRLGARTARSGFVGAPMVKEQADMGRSDGGTRSRRPAFDWCWVRTANATAIWRCRPRRRLRASHPSSGSGRIVGARPRQGLWCTASAHRAHSHHIVHSDAAAYFCLVKLRTYTGLGHWPDGTVVASDKWWDDNTKNHAELKKPKNGMPKYLDELDRMFMGRTHIMRSTPSTRSTATSPSKKLKSPVVRAMVSELKVHNELQKDKVAAMDNYLGRREKKKDDEMARVREVAERIMGLSRECGVTDKTPKLWVGILKMLKDPVGINVFELSNPGGRKTLIENYARPPACTCARHERCRSCPVPTTNAVAAVVHSVWHDNFDTESTRLLTIAPRAIHVTVSVQYPGCAVAQAGTGGRRKYAQLTTEERYDMVKANVNELHPIQVGLAIRTDDGGGELVVFEFNLRGFDINNPANLRDPASIAHLRGRGVDFGRLPHARIEPHRLRSLLLGSGLLQTRPSWATFTGAYHIGYLMKILTGAEVPSGLDAFMAMATATLREGVYDVKRLAAEVNTANRFLLREIATCLGVVPAVAQGMVTGADTVSTLQCFEALRERLGEVRVVMHSHQLCGLPIY</sequence>
<reference evidence="9 10" key="1">
    <citation type="journal article" date="2005" name="PLoS Biol.">
        <title>The genomes of Oryza sativa: a history of duplications.</title>
        <authorList>
            <person name="Yu J."/>
            <person name="Wang J."/>
            <person name="Lin W."/>
            <person name="Li S."/>
            <person name="Li H."/>
            <person name="Zhou J."/>
            <person name="Ni P."/>
            <person name="Dong W."/>
            <person name="Hu S."/>
            <person name="Zeng C."/>
            <person name="Zhang J."/>
            <person name="Zhang Y."/>
            <person name="Li R."/>
            <person name="Xu Z."/>
            <person name="Li S."/>
            <person name="Li X."/>
            <person name="Zheng H."/>
            <person name="Cong L."/>
            <person name="Lin L."/>
            <person name="Yin J."/>
            <person name="Geng J."/>
            <person name="Li G."/>
            <person name="Shi J."/>
            <person name="Liu J."/>
            <person name="Lv H."/>
            <person name="Li J."/>
            <person name="Wang J."/>
            <person name="Deng Y."/>
            <person name="Ran L."/>
            <person name="Shi X."/>
            <person name="Wang X."/>
            <person name="Wu Q."/>
            <person name="Li C."/>
            <person name="Ren X."/>
            <person name="Wang J."/>
            <person name="Wang X."/>
            <person name="Li D."/>
            <person name="Liu D."/>
            <person name="Zhang X."/>
            <person name="Ji Z."/>
            <person name="Zhao W."/>
            <person name="Sun Y."/>
            <person name="Zhang Z."/>
            <person name="Bao J."/>
            <person name="Han Y."/>
            <person name="Dong L."/>
            <person name="Ji J."/>
            <person name="Chen P."/>
            <person name="Wu S."/>
            <person name="Liu J."/>
            <person name="Xiao Y."/>
            <person name="Bu D."/>
            <person name="Tan J."/>
            <person name="Yang L."/>
            <person name="Ye C."/>
            <person name="Zhang J."/>
            <person name="Xu J."/>
            <person name="Zhou Y."/>
            <person name="Yu Y."/>
            <person name="Zhang B."/>
            <person name="Zhuang S."/>
            <person name="Wei H."/>
            <person name="Liu B."/>
            <person name="Lei M."/>
            <person name="Yu H."/>
            <person name="Li Y."/>
            <person name="Xu H."/>
            <person name="Wei S."/>
            <person name="He X."/>
            <person name="Fang L."/>
            <person name="Zhang Z."/>
            <person name="Zhang Y."/>
            <person name="Huang X."/>
            <person name="Su Z."/>
            <person name="Tong W."/>
            <person name="Li J."/>
            <person name="Tong Z."/>
            <person name="Li S."/>
            <person name="Ye J."/>
            <person name="Wang L."/>
            <person name="Fang L."/>
            <person name="Lei T."/>
            <person name="Chen C."/>
            <person name="Chen H."/>
            <person name="Xu Z."/>
            <person name="Li H."/>
            <person name="Huang H."/>
            <person name="Zhang F."/>
            <person name="Xu H."/>
            <person name="Li N."/>
            <person name="Zhao C."/>
            <person name="Li S."/>
            <person name="Dong L."/>
            <person name="Huang Y."/>
            <person name="Li L."/>
            <person name="Xi Y."/>
            <person name="Qi Q."/>
            <person name="Li W."/>
            <person name="Zhang B."/>
            <person name="Hu W."/>
            <person name="Zhang Y."/>
            <person name="Tian X."/>
            <person name="Jiao Y."/>
            <person name="Liang X."/>
            <person name="Jin J."/>
            <person name="Gao L."/>
            <person name="Zheng W."/>
            <person name="Hao B."/>
            <person name="Liu S."/>
            <person name="Wang W."/>
            <person name="Yuan L."/>
            <person name="Cao M."/>
            <person name="McDermott J."/>
            <person name="Samudrala R."/>
            <person name="Wang J."/>
            <person name="Wong G.K."/>
            <person name="Yang H."/>
        </authorList>
    </citation>
    <scope>NUCLEOTIDE SEQUENCE [LARGE SCALE GENOMIC DNA]</scope>
    <source>
        <strain evidence="10">cv. 93-11</strain>
    </source>
</reference>
<dbReference type="GO" id="GO:0003676">
    <property type="term" value="F:nucleic acid binding"/>
    <property type="evidence" value="ECO:0007669"/>
    <property type="project" value="InterPro"/>
</dbReference>
<keyword evidence="3 6" id="KW-0256">Endoplasmic reticulum</keyword>
<dbReference type="PANTHER" id="PTHR10994:SF73">
    <property type="entry name" value="RETICULON-LIKE PROTEIN"/>
    <property type="match status" value="1"/>
</dbReference>
<dbReference type="Gene3D" id="3.30.420.10">
    <property type="entry name" value="Ribonuclease H-like superfamily/Ribonuclease H"/>
    <property type="match status" value="1"/>
</dbReference>
<feature type="compositionally biased region" description="Low complexity" evidence="7">
    <location>
        <begin position="1"/>
        <end position="10"/>
    </location>
</feature>
<evidence type="ECO:0000256" key="5">
    <source>
        <dbReference type="ARBA" id="ARBA00023136"/>
    </source>
</evidence>
<evidence type="ECO:0000256" key="2">
    <source>
        <dbReference type="ARBA" id="ARBA00022692"/>
    </source>
</evidence>
<evidence type="ECO:0000256" key="7">
    <source>
        <dbReference type="SAM" id="MobiDB-lite"/>
    </source>
</evidence>
<keyword evidence="10" id="KW-1185">Reference proteome</keyword>
<evidence type="ECO:0000313" key="9">
    <source>
        <dbReference type="EMBL" id="EEC80692.1"/>
    </source>
</evidence>
<dbReference type="PROSITE" id="PS50845">
    <property type="entry name" value="RETICULON"/>
    <property type="match status" value="1"/>
</dbReference>
<dbReference type="AlphaFoldDB" id="B8B2W6"/>
<accession>B8B2W6</accession>
<keyword evidence="5 6" id="KW-0472">Membrane</keyword>
<protein>
    <recommendedName>
        <fullName evidence="6">Reticulon-like protein</fullName>
    </recommendedName>
</protein>
<feature type="transmembrane region" description="Helical" evidence="6">
    <location>
        <begin position="185"/>
        <end position="215"/>
    </location>
</feature>
<keyword evidence="4 6" id="KW-1133">Transmembrane helix</keyword>
<dbReference type="GO" id="GO:0009617">
    <property type="term" value="P:response to bacterium"/>
    <property type="evidence" value="ECO:0007669"/>
    <property type="project" value="InterPro"/>
</dbReference>
<dbReference type="Proteomes" id="UP000007015">
    <property type="component" value="Chromosome 6"/>
</dbReference>
<feature type="region of interest" description="Disordered" evidence="7">
    <location>
        <begin position="285"/>
        <end position="304"/>
    </location>
</feature>
<feature type="transmembrane region" description="Helical" evidence="6">
    <location>
        <begin position="112"/>
        <end position="131"/>
    </location>
</feature>
<evidence type="ECO:0000256" key="3">
    <source>
        <dbReference type="ARBA" id="ARBA00022824"/>
    </source>
</evidence>
<dbReference type="SUPFAM" id="SSF53098">
    <property type="entry name" value="Ribonuclease H-like"/>
    <property type="match status" value="1"/>
</dbReference>
<evidence type="ECO:0000313" key="10">
    <source>
        <dbReference type="Proteomes" id="UP000007015"/>
    </source>
</evidence>
<feature type="compositionally biased region" description="Gly residues" evidence="7">
    <location>
        <begin position="293"/>
        <end position="304"/>
    </location>
</feature>
<dbReference type="Pfam" id="PF02453">
    <property type="entry name" value="Reticulon"/>
    <property type="match status" value="1"/>
</dbReference>
<gene>
    <name evidence="9" type="ORF">OsI_23118</name>
</gene>
<dbReference type="GO" id="GO:0005789">
    <property type="term" value="C:endoplasmic reticulum membrane"/>
    <property type="evidence" value="ECO:0007669"/>
    <property type="project" value="UniProtKB-SubCell"/>
</dbReference>
<evidence type="ECO:0000259" key="8">
    <source>
        <dbReference type="PROSITE" id="PS50845"/>
    </source>
</evidence>
<dbReference type="EMBL" id="CM000131">
    <property type="protein sequence ID" value="EEC80692.1"/>
    <property type="molecule type" value="Genomic_DNA"/>
</dbReference>
<evidence type="ECO:0000256" key="1">
    <source>
        <dbReference type="ARBA" id="ARBA00004477"/>
    </source>
</evidence>
<organism evidence="9 10">
    <name type="scientific">Oryza sativa subsp. indica</name>
    <name type="common">Rice</name>
    <dbReference type="NCBI Taxonomy" id="39946"/>
    <lineage>
        <taxon>Eukaryota</taxon>
        <taxon>Viridiplantae</taxon>
        <taxon>Streptophyta</taxon>
        <taxon>Embryophyta</taxon>
        <taxon>Tracheophyta</taxon>
        <taxon>Spermatophyta</taxon>
        <taxon>Magnoliopsida</taxon>
        <taxon>Liliopsida</taxon>
        <taxon>Poales</taxon>
        <taxon>Poaceae</taxon>
        <taxon>BOP clade</taxon>
        <taxon>Oryzoideae</taxon>
        <taxon>Oryzeae</taxon>
        <taxon>Oryzinae</taxon>
        <taxon>Oryza</taxon>
        <taxon>Oryza sativa</taxon>
    </lineage>
</organism>
<dbReference type="InterPro" id="IPR003388">
    <property type="entry name" value="Reticulon"/>
</dbReference>
<evidence type="ECO:0000256" key="6">
    <source>
        <dbReference type="RuleBase" id="RU363132"/>
    </source>
</evidence>
<proteinExistence type="predicted"/>
<dbReference type="InterPro" id="IPR045064">
    <property type="entry name" value="Reticulon-like"/>
</dbReference>
<dbReference type="PANTHER" id="PTHR10994">
    <property type="entry name" value="RETICULON"/>
    <property type="match status" value="1"/>
</dbReference>
<feature type="region of interest" description="Disordered" evidence="7">
    <location>
        <begin position="1"/>
        <end position="58"/>
    </location>
</feature>
<dbReference type="STRING" id="39946.B8B2W6"/>
<dbReference type="InterPro" id="IPR036397">
    <property type="entry name" value="RNaseH_sf"/>
</dbReference>
<feature type="transmembrane region" description="Helical" evidence="6">
    <location>
        <begin position="91"/>
        <end position="106"/>
    </location>
</feature>
<feature type="domain" description="Reticulon" evidence="8">
    <location>
        <begin position="80"/>
        <end position="281"/>
    </location>
</feature>
<dbReference type="InterPro" id="IPR012337">
    <property type="entry name" value="RNaseH-like_sf"/>
</dbReference>
<dbReference type="Gramene" id="BGIOSGA022987-TA">
    <property type="protein sequence ID" value="BGIOSGA022987-PA"/>
    <property type="gene ID" value="BGIOSGA022987"/>
</dbReference>
<name>B8B2W6_ORYSI</name>
<dbReference type="HOGENOM" id="CLU_301772_0_0_1"/>
<evidence type="ECO:0000256" key="4">
    <source>
        <dbReference type="ARBA" id="ARBA00022989"/>
    </source>
</evidence>
<comment type="subcellular location">
    <subcellularLocation>
        <location evidence="1 6">Endoplasmic reticulum membrane</location>
        <topology evidence="1 6">Multi-pass membrane protein</topology>
    </subcellularLocation>
</comment>